<accession>A0A8B7YX82</accession>
<feature type="region of interest" description="Disordered" evidence="1">
    <location>
        <begin position="135"/>
        <end position="161"/>
    </location>
</feature>
<evidence type="ECO:0000256" key="1">
    <source>
        <dbReference type="SAM" id="MobiDB-lite"/>
    </source>
</evidence>
<dbReference type="PANTHER" id="PTHR33480:SF1">
    <property type="entry name" value="TYR RECOMBINASE DOMAIN-CONTAINING PROTEIN"/>
    <property type="match status" value="1"/>
</dbReference>
<gene>
    <name evidence="3" type="primary">LOC110982058</name>
</gene>
<evidence type="ECO:0000313" key="2">
    <source>
        <dbReference type="Proteomes" id="UP000694845"/>
    </source>
</evidence>
<name>A0A8B7YX82_ACAPL</name>
<dbReference type="OrthoDB" id="6780101at2759"/>
<evidence type="ECO:0000313" key="3">
    <source>
        <dbReference type="RefSeq" id="XP_022095891.1"/>
    </source>
</evidence>
<dbReference type="AlphaFoldDB" id="A0A8B7YX82"/>
<dbReference type="OMA" id="RKFANEC"/>
<protein>
    <submittedName>
        <fullName evidence="3">Uncharacterized protein LOC110982058</fullName>
    </submittedName>
</protein>
<keyword evidence="2" id="KW-1185">Reference proteome</keyword>
<organism evidence="2 3">
    <name type="scientific">Acanthaster planci</name>
    <name type="common">Crown-of-thorns starfish</name>
    <dbReference type="NCBI Taxonomy" id="133434"/>
    <lineage>
        <taxon>Eukaryota</taxon>
        <taxon>Metazoa</taxon>
        <taxon>Echinodermata</taxon>
        <taxon>Eleutherozoa</taxon>
        <taxon>Asterozoa</taxon>
        <taxon>Asteroidea</taxon>
        <taxon>Valvatacea</taxon>
        <taxon>Valvatida</taxon>
        <taxon>Acanthasteridae</taxon>
        <taxon>Acanthaster</taxon>
    </lineage>
</organism>
<dbReference type="PANTHER" id="PTHR33480">
    <property type="entry name" value="SET DOMAIN-CONTAINING PROTEIN-RELATED"/>
    <property type="match status" value="1"/>
</dbReference>
<dbReference type="Proteomes" id="UP000694845">
    <property type="component" value="Unplaced"/>
</dbReference>
<sequence length="161" mass="17923">MLMQSKCRCSFMKLATGNFNSFRVLGPDKSDQRGSDCLRAYADKAGLDKASSIRSTKLHKHVATASPILALKEHQLETLANFLGHDLQVHHKYYQLLDTVQWVTKLSRLFLSLERGNLSSQQGKSLDDLHVTGGFTCEENSSDNGESSDSSEDSFHESVEN</sequence>
<dbReference type="KEGG" id="aplc:110982058"/>
<feature type="compositionally biased region" description="Low complexity" evidence="1">
    <location>
        <begin position="138"/>
        <end position="148"/>
    </location>
</feature>
<dbReference type="RefSeq" id="XP_022095891.1">
    <property type="nucleotide sequence ID" value="XM_022240199.1"/>
</dbReference>
<proteinExistence type="predicted"/>
<reference evidence="3" key="1">
    <citation type="submission" date="2025-08" db="UniProtKB">
        <authorList>
            <consortium name="RefSeq"/>
        </authorList>
    </citation>
    <scope>IDENTIFICATION</scope>
</reference>
<dbReference type="GeneID" id="110982058"/>